<dbReference type="EMBL" id="BJCC01000015">
    <property type="protein sequence ID" value="GCF94064.1"/>
    <property type="molecule type" value="Genomic_DNA"/>
</dbReference>
<dbReference type="PROSITE" id="PS50893">
    <property type="entry name" value="ABC_TRANSPORTER_2"/>
    <property type="match status" value="1"/>
</dbReference>
<dbReference type="FunFam" id="3.40.50.300:FF:000020">
    <property type="entry name" value="Amino acid ABC transporter ATP-binding component"/>
    <property type="match status" value="1"/>
</dbReference>
<dbReference type="CDD" id="cd03262">
    <property type="entry name" value="ABC_HisP_GlnQ"/>
    <property type="match status" value="1"/>
</dbReference>
<gene>
    <name evidence="8" type="ORF">NRIC_19550</name>
</gene>
<keyword evidence="6" id="KW-0472">Membrane</keyword>
<name>A0A4P5PC54_9ENTE</name>
<evidence type="ECO:0000259" key="7">
    <source>
        <dbReference type="PROSITE" id="PS50893"/>
    </source>
</evidence>
<keyword evidence="5 8" id="KW-0067">ATP-binding</keyword>
<feature type="domain" description="ABC transporter" evidence="7">
    <location>
        <begin position="2"/>
        <end position="239"/>
    </location>
</feature>
<comment type="subcellular location">
    <subcellularLocation>
        <location evidence="1">Cell membrane</location>
        <topology evidence="1">Peripheral membrane protein</topology>
    </subcellularLocation>
</comment>
<dbReference type="GO" id="GO:0016887">
    <property type="term" value="F:ATP hydrolysis activity"/>
    <property type="evidence" value="ECO:0007669"/>
    <property type="project" value="InterPro"/>
</dbReference>
<dbReference type="InterPro" id="IPR003593">
    <property type="entry name" value="AAA+_ATPase"/>
</dbReference>
<dbReference type="GO" id="GO:0005524">
    <property type="term" value="F:ATP binding"/>
    <property type="evidence" value="ECO:0007669"/>
    <property type="project" value="UniProtKB-KW"/>
</dbReference>
<dbReference type="InterPro" id="IPR027417">
    <property type="entry name" value="P-loop_NTPase"/>
</dbReference>
<evidence type="ECO:0000313" key="8">
    <source>
        <dbReference type="EMBL" id="GCF94064.1"/>
    </source>
</evidence>
<evidence type="ECO:0000256" key="4">
    <source>
        <dbReference type="ARBA" id="ARBA00022741"/>
    </source>
</evidence>
<dbReference type="GO" id="GO:0005886">
    <property type="term" value="C:plasma membrane"/>
    <property type="evidence" value="ECO:0007669"/>
    <property type="project" value="UniProtKB-SubCell"/>
</dbReference>
<dbReference type="RefSeq" id="WP_146622508.1">
    <property type="nucleotide sequence ID" value="NZ_BJCC01000015.1"/>
</dbReference>
<keyword evidence="2" id="KW-0813">Transport</keyword>
<keyword evidence="3" id="KW-1003">Cell membrane</keyword>
<dbReference type="InterPro" id="IPR003439">
    <property type="entry name" value="ABC_transporter-like_ATP-bd"/>
</dbReference>
<comment type="caution">
    <text evidence="8">The sequence shown here is derived from an EMBL/GenBank/DDBJ whole genome shotgun (WGS) entry which is preliminary data.</text>
</comment>
<keyword evidence="9" id="KW-1185">Reference proteome</keyword>
<dbReference type="PANTHER" id="PTHR43166">
    <property type="entry name" value="AMINO ACID IMPORT ATP-BINDING PROTEIN"/>
    <property type="match status" value="1"/>
</dbReference>
<dbReference type="PROSITE" id="PS00211">
    <property type="entry name" value="ABC_TRANSPORTER_1"/>
    <property type="match status" value="1"/>
</dbReference>
<dbReference type="SMART" id="SM00382">
    <property type="entry name" value="AAA"/>
    <property type="match status" value="1"/>
</dbReference>
<keyword evidence="4" id="KW-0547">Nucleotide-binding</keyword>
<dbReference type="OrthoDB" id="1679618at2"/>
<accession>A0A4P5PC54</accession>
<evidence type="ECO:0000256" key="3">
    <source>
        <dbReference type="ARBA" id="ARBA00022475"/>
    </source>
</evidence>
<dbReference type="Proteomes" id="UP000290567">
    <property type="component" value="Unassembled WGS sequence"/>
</dbReference>
<dbReference type="GO" id="GO:0015424">
    <property type="term" value="F:ABC-type amino acid transporter activity"/>
    <property type="evidence" value="ECO:0007669"/>
    <property type="project" value="InterPro"/>
</dbReference>
<dbReference type="InterPro" id="IPR030679">
    <property type="entry name" value="ABC_ATPase_HisP-typ"/>
</dbReference>
<evidence type="ECO:0000256" key="2">
    <source>
        <dbReference type="ARBA" id="ARBA00022448"/>
    </source>
</evidence>
<evidence type="ECO:0000256" key="1">
    <source>
        <dbReference type="ARBA" id="ARBA00004202"/>
    </source>
</evidence>
<proteinExistence type="predicted"/>
<sequence length="249" mass="27610">MIKIKEIHKSFGENQVLKGIDLEVKKGEVVVLLGPSGSGKTTFLRCLNFLETADQGKIVIENQLTDIATATKKEILQIQRSTAMVFQNYALFTNKTALENIAMPLVLTQGKSKNEARTIAKRLLKKVGLEDRADHYPVQLSGGQQQRIGIARALALNPAVILFDEPTSALDPELVSQTLALIQSLAKEGITMILVTHEMQFAHDVADQVVFMEHGHIVESGTPQELFYTPKEERTKIFLSRFTNQLKAG</sequence>
<evidence type="ECO:0000256" key="5">
    <source>
        <dbReference type="ARBA" id="ARBA00022840"/>
    </source>
</evidence>
<dbReference type="InterPro" id="IPR050086">
    <property type="entry name" value="MetN_ABC_transporter-like"/>
</dbReference>
<protein>
    <submittedName>
        <fullName evidence="8">Phosphate ABC transporter ATP-binding protein</fullName>
    </submittedName>
</protein>
<dbReference type="PANTHER" id="PTHR43166:SF35">
    <property type="entry name" value="L-CYSTINE IMPORT ATP-BINDING PROTEIN TCYN"/>
    <property type="match status" value="1"/>
</dbReference>
<dbReference type="InterPro" id="IPR017871">
    <property type="entry name" value="ABC_transporter-like_CS"/>
</dbReference>
<dbReference type="AlphaFoldDB" id="A0A4P5PC54"/>
<evidence type="ECO:0000313" key="9">
    <source>
        <dbReference type="Proteomes" id="UP000290567"/>
    </source>
</evidence>
<dbReference type="Pfam" id="PF00005">
    <property type="entry name" value="ABC_tran"/>
    <property type="match status" value="1"/>
</dbReference>
<organism evidence="8 9">
    <name type="scientific">Enterococcus florum</name>
    <dbReference type="NCBI Taxonomy" id="2480627"/>
    <lineage>
        <taxon>Bacteria</taxon>
        <taxon>Bacillati</taxon>
        <taxon>Bacillota</taxon>
        <taxon>Bacilli</taxon>
        <taxon>Lactobacillales</taxon>
        <taxon>Enterococcaceae</taxon>
        <taxon>Enterococcus</taxon>
    </lineage>
</organism>
<evidence type="ECO:0000256" key="6">
    <source>
        <dbReference type="ARBA" id="ARBA00023136"/>
    </source>
</evidence>
<reference evidence="9" key="1">
    <citation type="submission" date="2019-02" db="EMBL/GenBank/DDBJ databases">
        <title>Draft genome sequence of Enterococcus sp. Gos25-1.</title>
        <authorList>
            <person name="Tanaka N."/>
            <person name="Shiwa Y."/>
            <person name="Fujita N."/>
        </authorList>
    </citation>
    <scope>NUCLEOTIDE SEQUENCE [LARGE SCALE GENOMIC DNA]</scope>
    <source>
        <strain evidence="9">Gos25-1</strain>
    </source>
</reference>
<dbReference type="Gene3D" id="3.40.50.300">
    <property type="entry name" value="P-loop containing nucleotide triphosphate hydrolases"/>
    <property type="match status" value="1"/>
</dbReference>
<dbReference type="PIRSF" id="PIRSF039085">
    <property type="entry name" value="ABC_ATPase_HisP"/>
    <property type="match status" value="1"/>
</dbReference>
<dbReference type="SUPFAM" id="SSF52540">
    <property type="entry name" value="P-loop containing nucleoside triphosphate hydrolases"/>
    <property type="match status" value="1"/>
</dbReference>